<dbReference type="EMBL" id="CVRB01000005">
    <property type="protein sequence ID" value="CRK84783.1"/>
    <property type="molecule type" value="Genomic_DNA"/>
</dbReference>
<name>A0A0U1P3S7_9BACI</name>
<reference evidence="2" key="1">
    <citation type="submission" date="2015-05" db="EMBL/GenBank/DDBJ databases">
        <authorList>
            <person name="Urmite Genomes"/>
        </authorList>
    </citation>
    <scope>NUCLEOTIDE SEQUENCE [LARGE SCALE GENOMIC DNA]</scope>
    <source>
        <strain evidence="2">LF1</strain>
    </source>
</reference>
<proteinExistence type="predicted"/>
<evidence type="ECO:0000313" key="2">
    <source>
        <dbReference type="Proteomes" id="UP000199087"/>
    </source>
</evidence>
<evidence type="ECO:0000313" key="1">
    <source>
        <dbReference type="EMBL" id="CRK84783.1"/>
    </source>
</evidence>
<accession>A0A0U1P3S7</accession>
<dbReference type="AlphaFoldDB" id="A0A0U1P3S7"/>
<dbReference type="STRING" id="1499688.BN000_04833"/>
<keyword evidence="2" id="KW-1185">Reference proteome</keyword>
<dbReference type="Proteomes" id="UP000199087">
    <property type="component" value="Unassembled WGS sequence"/>
</dbReference>
<gene>
    <name evidence="1" type="ORF">BN000_04833</name>
</gene>
<dbReference type="RefSeq" id="WP_176699919.1">
    <property type="nucleotide sequence ID" value="NZ_CVRB01000005.1"/>
</dbReference>
<sequence>MNQPRSGIIKRILKDHFDGFWKMHSDRFPESYREDIKENEAKRRNGINR</sequence>
<protein>
    <submittedName>
        <fullName evidence="1">Uncharacterized protein</fullName>
    </submittedName>
</protein>
<organism evidence="1 2">
    <name type="scientific">Neobacillus massiliamazoniensis</name>
    <dbReference type="NCBI Taxonomy" id="1499688"/>
    <lineage>
        <taxon>Bacteria</taxon>
        <taxon>Bacillati</taxon>
        <taxon>Bacillota</taxon>
        <taxon>Bacilli</taxon>
        <taxon>Bacillales</taxon>
        <taxon>Bacillaceae</taxon>
        <taxon>Neobacillus</taxon>
    </lineage>
</organism>